<sequence length="113" mass="12763">MPLTQAPIVEWPPELRHLLDGASIAANAEGRRYCRLDVDVDDETLLLIHEFEARVRHRQVRLRPHSETECVVGEMNPVIGLGAPADPTRHIGRIRISFHDIQGDDCIDRPSRG</sequence>
<dbReference type="Proteomes" id="UP000254925">
    <property type="component" value="Unassembled WGS sequence"/>
</dbReference>
<comment type="caution">
    <text evidence="1">The sequence shown here is derived from an EMBL/GenBank/DDBJ whole genome shotgun (WGS) entry which is preliminary data.</text>
</comment>
<dbReference type="EMBL" id="QQBB01000002">
    <property type="protein sequence ID" value="RDI60694.1"/>
    <property type="molecule type" value="Genomic_DNA"/>
</dbReference>
<gene>
    <name evidence="1" type="ORF">DES45_10281</name>
</gene>
<protein>
    <submittedName>
        <fullName evidence="1">Uncharacterized protein</fullName>
    </submittedName>
</protein>
<evidence type="ECO:0000313" key="2">
    <source>
        <dbReference type="Proteomes" id="UP000254925"/>
    </source>
</evidence>
<dbReference type="RefSeq" id="WP_114768924.1">
    <property type="nucleotide sequence ID" value="NZ_QQBB01000002.1"/>
</dbReference>
<dbReference type="AlphaFoldDB" id="A0A370HUU1"/>
<accession>A0A370HUU1</accession>
<evidence type="ECO:0000313" key="1">
    <source>
        <dbReference type="EMBL" id="RDI60694.1"/>
    </source>
</evidence>
<proteinExistence type="predicted"/>
<organism evidence="1 2">
    <name type="scientific">Microvirga subterranea</name>
    <dbReference type="NCBI Taxonomy" id="186651"/>
    <lineage>
        <taxon>Bacteria</taxon>
        <taxon>Pseudomonadati</taxon>
        <taxon>Pseudomonadota</taxon>
        <taxon>Alphaproteobacteria</taxon>
        <taxon>Hyphomicrobiales</taxon>
        <taxon>Methylobacteriaceae</taxon>
        <taxon>Microvirga</taxon>
    </lineage>
</organism>
<keyword evidence="2" id="KW-1185">Reference proteome</keyword>
<name>A0A370HUU1_9HYPH</name>
<reference evidence="1 2" key="1">
    <citation type="submission" date="2018-07" db="EMBL/GenBank/DDBJ databases">
        <title>Genomic Encyclopedia of Type Strains, Phase IV (KMG-IV): sequencing the most valuable type-strain genomes for metagenomic binning, comparative biology and taxonomic classification.</title>
        <authorList>
            <person name="Goeker M."/>
        </authorList>
    </citation>
    <scope>NUCLEOTIDE SEQUENCE [LARGE SCALE GENOMIC DNA]</scope>
    <source>
        <strain evidence="1 2">DSM 14364</strain>
    </source>
</reference>
<dbReference type="OrthoDB" id="8020439at2"/>